<organism evidence="2 3">
    <name type="scientific">Clostridium aromativorans</name>
    <dbReference type="NCBI Taxonomy" id="2836848"/>
    <lineage>
        <taxon>Bacteria</taxon>
        <taxon>Bacillati</taxon>
        <taxon>Bacillota</taxon>
        <taxon>Clostridia</taxon>
        <taxon>Eubacteriales</taxon>
        <taxon>Clostridiaceae</taxon>
        <taxon>Clostridium</taxon>
    </lineage>
</organism>
<dbReference type="PANTHER" id="PTHR30383">
    <property type="entry name" value="THIOESTERASE 1/PROTEASE 1/LYSOPHOSPHOLIPASE L1"/>
    <property type="match status" value="1"/>
</dbReference>
<dbReference type="InterPro" id="IPR051532">
    <property type="entry name" value="Ester_Hydrolysis_Enzymes"/>
</dbReference>
<reference evidence="2" key="1">
    <citation type="submission" date="2021-11" db="EMBL/GenBank/DDBJ databases">
        <authorList>
            <person name="Qingchun L."/>
            <person name="Dong Z."/>
            <person name="Zongwei Q."/>
            <person name="Jia Z."/>
            <person name="Duotao L."/>
        </authorList>
    </citation>
    <scope>NUCLEOTIDE SEQUENCE</scope>
    <source>
        <strain evidence="2">WLY-B-L2</strain>
    </source>
</reference>
<sequence>MIKLKVICIGDSLTYGYGLKRNEVWTNVLGRKLGVEVINKGVSGDTSAGMLSRLYNDVILSRPTHAVIMGGTNDLVWNLDIRQVISNLATIAFQLMQNCITPVFGLSVPICTELARKNWGFMSDFSNINKNLKVLNDKVVKFSQNYSIQVVDLYSPFTGSNGEGQEEYYIDGLHLNIDGNVKMADIIFNILV</sequence>
<gene>
    <name evidence="2" type="ORF">LN736_17695</name>
</gene>
<proteinExistence type="predicted"/>
<dbReference type="InterPro" id="IPR013830">
    <property type="entry name" value="SGNH_hydro"/>
</dbReference>
<dbReference type="RefSeq" id="WP_229982115.1">
    <property type="nucleotide sequence ID" value="NZ_JAJJPB010000041.1"/>
</dbReference>
<dbReference type="Gene3D" id="3.40.50.1110">
    <property type="entry name" value="SGNH hydrolase"/>
    <property type="match status" value="1"/>
</dbReference>
<keyword evidence="3" id="KW-1185">Reference proteome</keyword>
<name>A0ABS8ND73_9CLOT</name>
<dbReference type="PANTHER" id="PTHR30383:SF5">
    <property type="entry name" value="SGNH HYDROLASE-TYPE ESTERASE DOMAIN-CONTAINING PROTEIN"/>
    <property type="match status" value="1"/>
</dbReference>
<dbReference type="SUPFAM" id="SSF52266">
    <property type="entry name" value="SGNH hydrolase"/>
    <property type="match status" value="1"/>
</dbReference>
<dbReference type="InterPro" id="IPR036514">
    <property type="entry name" value="SGNH_hydro_sf"/>
</dbReference>
<evidence type="ECO:0000313" key="2">
    <source>
        <dbReference type="EMBL" id="MCC9296673.1"/>
    </source>
</evidence>
<evidence type="ECO:0000259" key="1">
    <source>
        <dbReference type="Pfam" id="PF13472"/>
    </source>
</evidence>
<feature type="domain" description="SGNH hydrolase-type esterase" evidence="1">
    <location>
        <begin position="8"/>
        <end position="180"/>
    </location>
</feature>
<comment type="caution">
    <text evidence="2">The sequence shown here is derived from an EMBL/GenBank/DDBJ whole genome shotgun (WGS) entry which is preliminary data.</text>
</comment>
<dbReference type="Pfam" id="PF13472">
    <property type="entry name" value="Lipase_GDSL_2"/>
    <property type="match status" value="1"/>
</dbReference>
<accession>A0ABS8ND73</accession>
<protein>
    <submittedName>
        <fullName evidence="2">GDSL-type esterase/lipase family protein</fullName>
    </submittedName>
</protein>
<dbReference type="EMBL" id="JAJJPB010000041">
    <property type="protein sequence ID" value="MCC9296673.1"/>
    <property type="molecule type" value="Genomic_DNA"/>
</dbReference>
<evidence type="ECO:0000313" key="3">
    <source>
        <dbReference type="Proteomes" id="UP001165422"/>
    </source>
</evidence>
<dbReference type="Proteomes" id="UP001165422">
    <property type="component" value="Unassembled WGS sequence"/>
</dbReference>